<comment type="caution">
    <text evidence="1">The sequence shown here is derived from an EMBL/GenBank/DDBJ whole genome shotgun (WGS) entry which is preliminary data.</text>
</comment>
<evidence type="ECO:0000313" key="2">
    <source>
        <dbReference type="Proteomes" id="UP001162992"/>
    </source>
</evidence>
<protein>
    <submittedName>
        <fullName evidence="1">Uncharacterized protein</fullName>
    </submittedName>
</protein>
<name>A0ACC2BI51_DIPCM</name>
<dbReference type="Proteomes" id="UP001162992">
    <property type="component" value="Chromosome 15"/>
</dbReference>
<proteinExistence type="predicted"/>
<reference evidence="2" key="1">
    <citation type="journal article" date="2024" name="Proc. Natl. Acad. Sci. U.S.A.">
        <title>Extraordinary preservation of gene collinearity over three hundred million years revealed in homosporous lycophytes.</title>
        <authorList>
            <person name="Li C."/>
            <person name="Wickell D."/>
            <person name="Kuo L.Y."/>
            <person name="Chen X."/>
            <person name="Nie B."/>
            <person name="Liao X."/>
            <person name="Peng D."/>
            <person name="Ji J."/>
            <person name="Jenkins J."/>
            <person name="Williams M."/>
            <person name="Shu S."/>
            <person name="Plott C."/>
            <person name="Barry K."/>
            <person name="Rajasekar S."/>
            <person name="Grimwood J."/>
            <person name="Han X."/>
            <person name="Sun S."/>
            <person name="Hou Z."/>
            <person name="He W."/>
            <person name="Dai G."/>
            <person name="Sun C."/>
            <person name="Schmutz J."/>
            <person name="Leebens-Mack J.H."/>
            <person name="Li F.W."/>
            <person name="Wang L."/>
        </authorList>
    </citation>
    <scope>NUCLEOTIDE SEQUENCE [LARGE SCALE GENOMIC DNA]</scope>
    <source>
        <strain evidence="2">cv. PW_Plant_1</strain>
    </source>
</reference>
<accession>A0ACC2BI51</accession>
<evidence type="ECO:0000313" key="1">
    <source>
        <dbReference type="EMBL" id="KAJ7529429.1"/>
    </source>
</evidence>
<dbReference type="EMBL" id="CM055106">
    <property type="protein sequence ID" value="KAJ7529429.1"/>
    <property type="molecule type" value="Genomic_DNA"/>
</dbReference>
<keyword evidence="2" id="KW-1185">Reference proteome</keyword>
<sequence>MNQEPPQRPITYGDLFDAQGELASELVIKEDASMMQSAEARVVGQTKRGGLPSMMQSAAERNLQTGAIDEDTRSIVASEGVSVVEMIVPGGVVDTEYVAGQPILQEVRSVPTVTVVLKC</sequence>
<organism evidence="1 2">
    <name type="scientific">Diphasiastrum complanatum</name>
    <name type="common">Issler's clubmoss</name>
    <name type="synonym">Lycopodium complanatum</name>
    <dbReference type="NCBI Taxonomy" id="34168"/>
    <lineage>
        <taxon>Eukaryota</taxon>
        <taxon>Viridiplantae</taxon>
        <taxon>Streptophyta</taxon>
        <taxon>Embryophyta</taxon>
        <taxon>Tracheophyta</taxon>
        <taxon>Lycopodiopsida</taxon>
        <taxon>Lycopodiales</taxon>
        <taxon>Lycopodiaceae</taxon>
        <taxon>Lycopodioideae</taxon>
        <taxon>Diphasiastrum</taxon>
    </lineage>
</organism>
<gene>
    <name evidence="1" type="ORF">O6H91_15G049900</name>
</gene>